<reference evidence="6 7" key="1">
    <citation type="submission" date="2016-11" db="EMBL/GenBank/DDBJ databases">
        <title>Paenibacillus species isolates.</title>
        <authorList>
            <person name="Beno S.M."/>
        </authorList>
    </citation>
    <scope>NUCLEOTIDE SEQUENCE [LARGE SCALE GENOMIC DNA]</scope>
    <source>
        <strain evidence="6 7">FSL R5-0378</strain>
    </source>
</reference>
<keyword evidence="4" id="KW-0690">Ribosome biogenesis</keyword>
<dbReference type="AlphaFoldDB" id="A0A1R1E222"/>
<proteinExistence type="inferred from homology"/>
<dbReference type="PANTHER" id="PTHR34276">
    <property type="entry name" value="MINI-RIBONUCLEASE 3"/>
    <property type="match status" value="1"/>
</dbReference>
<dbReference type="InterPro" id="IPR036389">
    <property type="entry name" value="RNase_III_sf"/>
</dbReference>
<dbReference type="PIRSF" id="PIRSF005520">
    <property type="entry name" value="UCP005520"/>
    <property type="match status" value="1"/>
</dbReference>
<name>A0A1R1E222_9BACL</name>
<keyword evidence="4" id="KW-0698">rRNA processing</keyword>
<dbReference type="InterPro" id="IPR000999">
    <property type="entry name" value="RNase_III_dom"/>
</dbReference>
<dbReference type="GO" id="GO:0004525">
    <property type="term" value="F:ribonuclease III activity"/>
    <property type="evidence" value="ECO:0007669"/>
    <property type="project" value="InterPro"/>
</dbReference>
<comment type="cofactor">
    <cofactor evidence="4">
        <name>Mg(2+)</name>
        <dbReference type="ChEBI" id="CHEBI:18420"/>
    </cofactor>
</comment>
<dbReference type="EMBL" id="MRTP01000022">
    <property type="protein sequence ID" value="OMF45855.1"/>
    <property type="molecule type" value="Genomic_DNA"/>
</dbReference>
<protein>
    <recommendedName>
        <fullName evidence="4">Mini-ribonuclease 3</fullName>
        <shortName evidence="4">Mini-3</shortName>
        <shortName evidence="4">Mini-RNase 3</shortName>
        <ecNumber evidence="4">3.1.26.-</ecNumber>
    </recommendedName>
    <alternativeName>
        <fullName evidence="4">Mini-RNase III</fullName>
        <shortName evidence="4">Mini-III</shortName>
    </alternativeName>
</protein>
<comment type="function">
    <text evidence="4">Involved in correct processing of both the 5' and 3' ends of 23S rRNA precursor. Processes 30S rRNA precursor transcript even in absence of ribonuclease 3 (Rnc); Rnc processes 30S rRNA into smaller rRNA precursors.</text>
</comment>
<dbReference type="GO" id="GO:0005737">
    <property type="term" value="C:cytoplasm"/>
    <property type="evidence" value="ECO:0007669"/>
    <property type="project" value="UniProtKB-SubCell"/>
</dbReference>
<organism evidence="6 7">
    <name type="scientific">Paenibacillus rhizosphaerae</name>
    <dbReference type="NCBI Taxonomy" id="297318"/>
    <lineage>
        <taxon>Bacteria</taxon>
        <taxon>Bacillati</taxon>
        <taxon>Bacillota</taxon>
        <taxon>Bacilli</taxon>
        <taxon>Bacillales</taxon>
        <taxon>Paenibacillaceae</taxon>
        <taxon>Paenibacillus</taxon>
    </lineage>
</organism>
<feature type="active site" evidence="4">
    <location>
        <position position="40"/>
    </location>
</feature>
<dbReference type="SUPFAM" id="SSF69065">
    <property type="entry name" value="RNase III domain-like"/>
    <property type="match status" value="1"/>
</dbReference>
<evidence type="ECO:0000256" key="2">
    <source>
        <dbReference type="ARBA" id="ARBA00022759"/>
    </source>
</evidence>
<dbReference type="GO" id="GO:0006364">
    <property type="term" value="P:rRNA processing"/>
    <property type="evidence" value="ECO:0007669"/>
    <property type="project" value="UniProtKB-UniRule"/>
</dbReference>
<keyword evidence="1 4" id="KW-0540">Nuclease</keyword>
<evidence type="ECO:0000256" key="3">
    <source>
        <dbReference type="ARBA" id="ARBA00022801"/>
    </source>
</evidence>
<accession>A0A1R1E222</accession>
<sequence>MSGADGNELLPESAGSWMFSYPPSKPARLIPPIVLAYIGDAIYEVAIRQYLISKTNLRPNQLHRSATGLVSAKAQSRIIGALEEMLTEEERDVVRQGRNAKSGTIPKNADVLEYRHATAFESLIGYLYYTGQFERMQELIDTGIKFIEQQPKKK</sequence>
<dbReference type="RefSeq" id="WP_076176716.1">
    <property type="nucleotide sequence ID" value="NZ_MRTP01000022.1"/>
</dbReference>
<dbReference type="GO" id="GO:0019843">
    <property type="term" value="F:rRNA binding"/>
    <property type="evidence" value="ECO:0007669"/>
    <property type="project" value="UniProtKB-UniRule"/>
</dbReference>
<comment type="similarity">
    <text evidence="4">Belongs to the MrnC RNase family.</text>
</comment>
<keyword evidence="4" id="KW-0460">Magnesium</keyword>
<keyword evidence="3 4" id="KW-0378">Hydrolase</keyword>
<dbReference type="STRING" id="297318.BK138_33405"/>
<comment type="subunit">
    <text evidence="4">Homodimer.</text>
</comment>
<dbReference type="HAMAP" id="MF_01468">
    <property type="entry name" value="RNase_Mini_III"/>
    <property type="match status" value="1"/>
</dbReference>
<keyword evidence="4" id="KW-0694">RNA-binding</keyword>
<dbReference type="InterPro" id="IPR008226">
    <property type="entry name" value="Mini3_fam"/>
</dbReference>
<dbReference type="Gene3D" id="1.10.1520.10">
    <property type="entry name" value="Ribonuclease III domain"/>
    <property type="match status" value="1"/>
</dbReference>
<comment type="subcellular location">
    <subcellularLocation>
        <location evidence="4">Cytoplasm</location>
    </subcellularLocation>
</comment>
<dbReference type="CDD" id="cd00593">
    <property type="entry name" value="RIBOc"/>
    <property type="match status" value="1"/>
</dbReference>
<keyword evidence="7" id="KW-1185">Reference proteome</keyword>
<comment type="caution">
    <text evidence="6">The sequence shown here is derived from an EMBL/GenBank/DDBJ whole genome shotgun (WGS) entry which is preliminary data.</text>
</comment>
<evidence type="ECO:0000259" key="5">
    <source>
        <dbReference type="Pfam" id="PF00636"/>
    </source>
</evidence>
<keyword evidence="4" id="KW-0963">Cytoplasm</keyword>
<keyword evidence="2 4" id="KW-0255">Endonuclease</keyword>
<evidence type="ECO:0000256" key="1">
    <source>
        <dbReference type="ARBA" id="ARBA00022722"/>
    </source>
</evidence>
<dbReference type="Proteomes" id="UP000187172">
    <property type="component" value="Unassembled WGS sequence"/>
</dbReference>
<dbReference type="PANTHER" id="PTHR34276:SF1">
    <property type="entry name" value="MINI-RIBONUCLEASE 3"/>
    <property type="match status" value="1"/>
</dbReference>
<evidence type="ECO:0000256" key="4">
    <source>
        <dbReference type="HAMAP-Rule" id="MF_01468"/>
    </source>
</evidence>
<dbReference type="EC" id="3.1.26.-" evidence="4"/>
<feature type="domain" description="RNase III" evidence="5">
    <location>
        <begin position="34"/>
        <end position="131"/>
    </location>
</feature>
<gene>
    <name evidence="4" type="primary">mrnC</name>
    <name evidence="6" type="ORF">BK138_33405</name>
</gene>
<dbReference type="Pfam" id="PF00636">
    <property type="entry name" value="Ribonuclease_3"/>
    <property type="match status" value="1"/>
</dbReference>
<evidence type="ECO:0000313" key="6">
    <source>
        <dbReference type="EMBL" id="OMF45855.1"/>
    </source>
</evidence>
<evidence type="ECO:0000313" key="7">
    <source>
        <dbReference type="Proteomes" id="UP000187172"/>
    </source>
</evidence>
<keyword evidence="4" id="KW-0699">rRNA-binding</keyword>